<dbReference type="STRING" id="400682.A0A1X7VL58"/>
<protein>
    <recommendedName>
        <fullName evidence="1">Ubiquitin-like domain-containing protein</fullName>
    </recommendedName>
</protein>
<accession>A0A1X7VL58</accession>
<proteinExistence type="predicted"/>
<name>A0A1X7VL58_AMPQE</name>
<dbReference type="InterPro" id="IPR038169">
    <property type="entry name" value="DC-UbP/UBTD2_N_sf"/>
</dbReference>
<dbReference type="InterPro" id="IPR029071">
    <property type="entry name" value="Ubiquitin-like_domsf"/>
</dbReference>
<dbReference type="OrthoDB" id="1640476at2759"/>
<dbReference type="Pfam" id="PF00240">
    <property type="entry name" value="ubiquitin"/>
    <property type="match status" value="1"/>
</dbReference>
<evidence type="ECO:0000313" key="3">
    <source>
        <dbReference type="Proteomes" id="UP000007879"/>
    </source>
</evidence>
<dbReference type="PROSITE" id="PS50053">
    <property type="entry name" value="UBIQUITIN_2"/>
    <property type="match status" value="1"/>
</dbReference>
<dbReference type="SMART" id="SM00213">
    <property type="entry name" value="UBQ"/>
    <property type="match status" value="1"/>
</dbReference>
<dbReference type="InParanoid" id="A0A1X7VL58"/>
<dbReference type="InterPro" id="IPR000626">
    <property type="entry name" value="Ubiquitin-like_dom"/>
</dbReference>
<dbReference type="InterPro" id="IPR032752">
    <property type="entry name" value="DC-UbP/UBTD2_N"/>
</dbReference>
<dbReference type="FunCoup" id="A0A1X7VL58">
    <property type="interactions" value="202"/>
</dbReference>
<dbReference type="Proteomes" id="UP000007879">
    <property type="component" value="Unassembled WGS sequence"/>
</dbReference>
<reference evidence="3" key="1">
    <citation type="journal article" date="2010" name="Nature">
        <title>The Amphimedon queenslandica genome and the evolution of animal complexity.</title>
        <authorList>
            <person name="Srivastava M."/>
            <person name="Simakov O."/>
            <person name="Chapman J."/>
            <person name="Fahey B."/>
            <person name="Gauthier M.E."/>
            <person name="Mitros T."/>
            <person name="Richards G.S."/>
            <person name="Conaco C."/>
            <person name="Dacre M."/>
            <person name="Hellsten U."/>
            <person name="Larroux C."/>
            <person name="Putnam N.H."/>
            <person name="Stanke M."/>
            <person name="Adamska M."/>
            <person name="Darling A."/>
            <person name="Degnan S.M."/>
            <person name="Oakley T.H."/>
            <person name="Plachetzki D.C."/>
            <person name="Zhai Y."/>
            <person name="Adamski M."/>
            <person name="Calcino A."/>
            <person name="Cummins S.F."/>
            <person name="Goodstein D.M."/>
            <person name="Harris C."/>
            <person name="Jackson D.J."/>
            <person name="Leys S.P."/>
            <person name="Shu S."/>
            <person name="Woodcroft B.J."/>
            <person name="Vervoort M."/>
            <person name="Kosik K.S."/>
            <person name="Manning G."/>
            <person name="Degnan B.M."/>
            <person name="Rokhsar D.S."/>
        </authorList>
    </citation>
    <scope>NUCLEOTIDE SEQUENCE [LARGE SCALE GENOMIC DNA]</scope>
</reference>
<keyword evidence="3" id="KW-1185">Reference proteome</keyword>
<evidence type="ECO:0000259" key="1">
    <source>
        <dbReference type="PROSITE" id="PS50053"/>
    </source>
</evidence>
<dbReference type="Pfam" id="PF16455">
    <property type="entry name" value="UBD"/>
    <property type="match status" value="1"/>
</dbReference>
<dbReference type="Gene3D" id="1.20.225.20">
    <property type="entry name" value="Ub domain-containing protein, DC-UbP/UBTD2, N-terminal domain"/>
    <property type="match status" value="1"/>
</dbReference>
<dbReference type="AlphaFoldDB" id="A0A1X7VL58"/>
<dbReference type="eggNOG" id="KOG0013">
    <property type="taxonomic scope" value="Eukaryota"/>
</dbReference>
<dbReference type="EnsemblMetazoa" id="Aqu2.1.40634_001">
    <property type="protein sequence ID" value="Aqu2.1.40634_001"/>
    <property type="gene ID" value="Aqu2.1.40634"/>
</dbReference>
<evidence type="ECO:0000313" key="2">
    <source>
        <dbReference type="EnsemblMetazoa" id="Aqu2.1.40634_001"/>
    </source>
</evidence>
<dbReference type="Gene3D" id="3.10.20.90">
    <property type="entry name" value="Phosphatidylinositol 3-kinase Catalytic Subunit, Chain A, domain 1"/>
    <property type="match status" value="1"/>
</dbReference>
<sequence length="229" mass="25454">MGNCLGQPSNTDPILFTDEENIQNVVMGQSQPLLQEKFVWKSETPLTAGQLQGKRDTFWETSPLYDGRREIWDALKAAIEAAEEEDYDLAQAILTGANISLPNGSLTHAYDELGNHYSIPPYCLSRPTNFVSNSITTDSTTTDVRMNEIISKGGNPINVKIRLSNQSKDIKLTISSTDTVIIVKKRLEEEYNVKSDKITMLFSGKILTDSTILGQLDIPKGFIIQAIVR</sequence>
<feature type="domain" description="Ubiquitin-like" evidence="1">
    <location>
        <begin position="157"/>
        <end position="229"/>
    </location>
</feature>
<dbReference type="SUPFAM" id="SSF54236">
    <property type="entry name" value="Ubiquitin-like"/>
    <property type="match status" value="1"/>
</dbReference>
<dbReference type="PANTHER" id="PTHR13609">
    <property type="entry name" value="UBIQUITIN DOMAIN CONTAINING 1 PROTEIN-RELATED"/>
    <property type="match status" value="1"/>
</dbReference>
<dbReference type="EnsemblMetazoa" id="XM_011411620.2">
    <property type="protein sequence ID" value="XP_011409922.2"/>
    <property type="gene ID" value="LOC100636651"/>
</dbReference>
<dbReference type="InterPro" id="IPR039869">
    <property type="entry name" value="UBTD1/2"/>
</dbReference>
<reference evidence="2" key="2">
    <citation type="submission" date="2017-05" db="UniProtKB">
        <authorList>
            <consortium name="EnsemblMetazoa"/>
        </authorList>
    </citation>
    <scope>IDENTIFICATION</scope>
</reference>
<gene>
    <name evidence="2" type="primary">100636651</name>
</gene>
<organism evidence="2">
    <name type="scientific">Amphimedon queenslandica</name>
    <name type="common">Sponge</name>
    <dbReference type="NCBI Taxonomy" id="400682"/>
    <lineage>
        <taxon>Eukaryota</taxon>
        <taxon>Metazoa</taxon>
        <taxon>Porifera</taxon>
        <taxon>Demospongiae</taxon>
        <taxon>Heteroscleromorpha</taxon>
        <taxon>Haplosclerida</taxon>
        <taxon>Niphatidae</taxon>
        <taxon>Amphimedon</taxon>
    </lineage>
</organism>
<dbReference type="KEGG" id="aqu:100636651"/>